<dbReference type="InterPro" id="IPR021202">
    <property type="entry name" value="Rv3654c-like"/>
</dbReference>
<keyword evidence="1" id="KW-0067">ATP-binding</keyword>
<keyword evidence="1" id="KW-0378">Hydrolase</keyword>
<reference evidence="1 2" key="1">
    <citation type="submission" date="2020-12" db="EMBL/GenBank/DDBJ databases">
        <title>Microbacterium sp. HY060.</title>
        <authorList>
            <person name="Zhou J."/>
        </authorList>
    </citation>
    <scope>NUCLEOTIDE SEQUENCE [LARGE SCALE GENOMIC DNA]</scope>
    <source>
        <strain evidence="1 2">HY60</strain>
    </source>
</reference>
<dbReference type="Proteomes" id="UP000662814">
    <property type="component" value="Chromosome"/>
</dbReference>
<name>A0ABX6YP12_9MICO</name>
<keyword evidence="1" id="KW-0547">Nucleotide-binding</keyword>
<accession>A0ABX6YP12</accession>
<organism evidence="1 2">
    <name type="scientific">Paramicrobacterium chengjingii</name>
    <dbReference type="NCBI Taxonomy" id="2769067"/>
    <lineage>
        <taxon>Bacteria</taxon>
        <taxon>Bacillati</taxon>
        <taxon>Actinomycetota</taxon>
        <taxon>Actinomycetes</taxon>
        <taxon>Micrococcales</taxon>
        <taxon>Microbacteriaceae</taxon>
        <taxon>Paramicrobacterium</taxon>
    </lineage>
</organism>
<keyword evidence="1" id="KW-0347">Helicase</keyword>
<proteinExistence type="predicted"/>
<keyword evidence="2" id="KW-1185">Reference proteome</keyword>
<dbReference type="NCBIfam" id="TIGR03816">
    <property type="entry name" value="tadE_like_DECH"/>
    <property type="match status" value="1"/>
</dbReference>
<evidence type="ECO:0000313" key="1">
    <source>
        <dbReference type="EMBL" id="QPZ40309.1"/>
    </source>
</evidence>
<gene>
    <name evidence="1" type="ORF">HCR76_11280</name>
</gene>
<dbReference type="GO" id="GO:0004386">
    <property type="term" value="F:helicase activity"/>
    <property type="evidence" value="ECO:0007669"/>
    <property type="project" value="UniProtKB-KW"/>
</dbReference>
<protein>
    <submittedName>
        <fullName evidence="1">Helicase</fullName>
    </submittedName>
</protein>
<dbReference type="EMBL" id="CP061169">
    <property type="protein sequence ID" value="QPZ40309.1"/>
    <property type="molecule type" value="Genomic_DNA"/>
</dbReference>
<sequence>MPLHDERGAASVLAVALVAATLLATGILAPLCAAYAARQTAAGAADAAALAAADTASGLVPGIPCQAAGRAAELNGASLVDCDVTGLIALVQVSTTVVGMSITASARAGPP</sequence>
<evidence type="ECO:0000313" key="2">
    <source>
        <dbReference type="Proteomes" id="UP000662814"/>
    </source>
</evidence>